<dbReference type="GO" id="GO:0005783">
    <property type="term" value="C:endoplasmic reticulum"/>
    <property type="evidence" value="ECO:0007669"/>
    <property type="project" value="TreeGrafter"/>
</dbReference>
<dbReference type="SUPFAM" id="SSF69593">
    <property type="entry name" value="Glycerol-3-phosphate (1)-acyltransferase"/>
    <property type="match status" value="1"/>
</dbReference>
<evidence type="ECO:0000259" key="5">
    <source>
        <dbReference type="SMART" id="SM00563"/>
    </source>
</evidence>
<comment type="similarity">
    <text evidence="1">Belongs to the 1-acyl-sn-glycerol-3-phosphate acyltransferase family.</text>
</comment>
<dbReference type="Pfam" id="PF01553">
    <property type="entry name" value="Acyltransferase"/>
    <property type="match status" value="1"/>
</dbReference>
<keyword evidence="4" id="KW-0472">Membrane</keyword>
<feature type="transmembrane region" description="Helical" evidence="4">
    <location>
        <begin position="280"/>
        <end position="300"/>
    </location>
</feature>
<keyword evidence="3" id="KW-0012">Acyltransferase</keyword>
<keyword evidence="4" id="KW-0812">Transmembrane</keyword>
<dbReference type="InterPro" id="IPR002123">
    <property type="entry name" value="Plipid/glycerol_acylTrfase"/>
</dbReference>
<dbReference type="AlphaFoldDB" id="A0AAF3EEF1"/>
<dbReference type="SMART" id="SM00563">
    <property type="entry name" value="PlsC"/>
    <property type="match status" value="1"/>
</dbReference>
<dbReference type="Pfam" id="PF16076">
    <property type="entry name" value="Acyltransf_C"/>
    <property type="match status" value="1"/>
</dbReference>
<evidence type="ECO:0000313" key="6">
    <source>
        <dbReference type="Proteomes" id="UP000887575"/>
    </source>
</evidence>
<evidence type="ECO:0000256" key="3">
    <source>
        <dbReference type="ARBA" id="ARBA00023315"/>
    </source>
</evidence>
<reference evidence="7" key="1">
    <citation type="submission" date="2024-02" db="UniProtKB">
        <authorList>
            <consortium name="WormBaseParasite"/>
        </authorList>
    </citation>
    <scope>IDENTIFICATION</scope>
</reference>
<protein>
    <recommendedName>
        <fullName evidence="5">Phospholipid/glycerol acyltransferase domain-containing protein</fullName>
    </recommendedName>
</protein>
<sequence>MLGSIFILMPFIPFAYLAPKQFRWIADRCVGYWLTFPASLVEFIFGVQFQITGDLVDHREPAIILMNHRTRLDWLFLWNALYKMDPWLLTSEKISLKAGLKKIPGAGWAMGCASFIFLDRNFEQDKENIKNLIKYYKDSGQNYQMLLFPEGTDRDLRSIELSRAFAQSKDLPIYDYCLHPRVTGFQYILDLMRKENYIKYVYDVTVGYPENIVQSEKILLKDGHFPRSAHFDFHKIEIGEVPMDKAGCEVWLNSLWRSKEAKLKNFYEKDKKFEPSGSRYVWPLKTTGVGYWIAFSWWVFTSMMWSYFTYQYFFVKFYVFLGSSFYIYALKYHNGVEFLVIKWFYRRFPDLRKDL</sequence>
<dbReference type="Proteomes" id="UP000887575">
    <property type="component" value="Unassembled WGS sequence"/>
</dbReference>
<dbReference type="GO" id="GO:0036149">
    <property type="term" value="P:phosphatidylinositol acyl-chain remodeling"/>
    <property type="evidence" value="ECO:0007669"/>
    <property type="project" value="TreeGrafter"/>
</dbReference>
<dbReference type="PANTHER" id="PTHR10983">
    <property type="entry name" value="1-ACYLGLYCEROL-3-PHOSPHATE ACYLTRANSFERASE-RELATED"/>
    <property type="match status" value="1"/>
</dbReference>
<dbReference type="WBParaSite" id="MBELARI_LOCUS12350">
    <property type="protein sequence ID" value="MBELARI_LOCUS12350"/>
    <property type="gene ID" value="MBELARI_LOCUS12350"/>
</dbReference>
<proteinExistence type="inferred from homology"/>
<evidence type="ECO:0000256" key="1">
    <source>
        <dbReference type="ARBA" id="ARBA00008655"/>
    </source>
</evidence>
<accession>A0AAF3EEF1</accession>
<dbReference type="PANTHER" id="PTHR10983:SF16">
    <property type="entry name" value="LYSOCARDIOLIPIN ACYLTRANSFERASE 1"/>
    <property type="match status" value="1"/>
</dbReference>
<dbReference type="GO" id="GO:0016746">
    <property type="term" value="F:acyltransferase activity"/>
    <property type="evidence" value="ECO:0007669"/>
    <property type="project" value="UniProtKB-KW"/>
</dbReference>
<organism evidence="6 7">
    <name type="scientific">Mesorhabditis belari</name>
    <dbReference type="NCBI Taxonomy" id="2138241"/>
    <lineage>
        <taxon>Eukaryota</taxon>
        <taxon>Metazoa</taxon>
        <taxon>Ecdysozoa</taxon>
        <taxon>Nematoda</taxon>
        <taxon>Chromadorea</taxon>
        <taxon>Rhabditida</taxon>
        <taxon>Rhabditina</taxon>
        <taxon>Rhabditomorpha</taxon>
        <taxon>Rhabditoidea</taxon>
        <taxon>Rhabditidae</taxon>
        <taxon>Mesorhabditinae</taxon>
        <taxon>Mesorhabditis</taxon>
    </lineage>
</organism>
<dbReference type="CDD" id="cd07990">
    <property type="entry name" value="LPLAT_LCLAT1-like"/>
    <property type="match status" value="1"/>
</dbReference>
<dbReference type="InterPro" id="IPR032098">
    <property type="entry name" value="Acyltransf_C"/>
</dbReference>
<feature type="transmembrane region" description="Helical" evidence="4">
    <location>
        <begin position="312"/>
        <end position="329"/>
    </location>
</feature>
<feature type="domain" description="Phospholipid/glycerol acyltransferase" evidence="5">
    <location>
        <begin position="62"/>
        <end position="186"/>
    </location>
</feature>
<evidence type="ECO:0000256" key="2">
    <source>
        <dbReference type="ARBA" id="ARBA00022679"/>
    </source>
</evidence>
<keyword evidence="6" id="KW-1185">Reference proteome</keyword>
<keyword evidence="2" id="KW-0808">Transferase</keyword>
<keyword evidence="4" id="KW-1133">Transmembrane helix</keyword>
<evidence type="ECO:0000256" key="4">
    <source>
        <dbReference type="SAM" id="Phobius"/>
    </source>
</evidence>
<name>A0AAF3EEF1_9BILA</name>
<evidence type="ECO:0000313" key="7">
    <source>
        <dbReference type="WBParaSite" id="MBELARI_LOCUS12350"/>
    </source>
</evidence>